<evidence type="ECO:0000313" key="2">
    <source>
        <dbReference type="EMBL" id="QSZ67674.1"/>
    </source>
</evidence>
<dbReference type="Pfam" id="PF12849">
    <property type="entry name" value="PBP_like_2"/>
    <property type="match status" value="1"/>
</dbReference>
<gene>
    <name evidence="2" type="ORF">RJ40_09225</name>
</gene>
<dbReference type="Gene3D" id="3.40.190.10">
    <property type="entry name" value="Periplasmic binding protein-like II"/>
    <property type="match status" value="2"/>
</dbReference>
<name>A0A8A3S7L5_9EURY</name>
<dbReference type="KEGG" id="maqe:RJ40_09225"/>
<dbReference type="AlphaFoldDB" id="A0A8A3S7L5"/>
<dbReference type="EMBL" id="CP036172">
    <property type="protein sequence ID" value="QSZ67674.1"/>
    <property type="molecule type" value="Genomic_DNA"/>
</dbReference>
<organism evidence="2 3">
    <name type="scientific">Methanofollis aquaemaris</name>
    <dbReference type="NCBI Taxonomy" id="126734"/>
    <lineage>
        <taxon>Archaea</taxon>
        <taxon>Methanobacteriati</taxon>
        <taxon>Methanobacteriota</taxon>
        <taxon>Stenosarchaea group</taxon>
        <taxon>Methanomicrobia</taxon>
        <taxon>Methanomicrobiales</taxon>
        <taxon>Methanomicrobiaceae</taxon>
        <taxon>Methanofollis</taxon>
    </lineage>
</organism>
<dbReference type="RefSeq" id="WP_265580583.1">
    <property type="nucleotide sequence ID" value="NZ_CP036172.1"/>
</dbReference>
<evidence type="ECO:0000313" key="3">
    <source>
        <dbReference type="Proteomes" id="UP001042704"/>
    </source>
</evidence>
<accession>A0A8A3S7L5</accession>
<dbReference type="InterPro" id="IPR052738">
    <property type="entry name" value="ABC-Tungstate_binding"/>
</dbReference>
<keyword evidence="3" id="KW-1185">Reference proteome</keyword>
<dbReference type="GeneID" id="76424548"/>
<dbReference type="PANTHER" id="PTHR37945:SF1">
    <property type="entry name" value="EXTRACELLULAR TUNGSTATE BINDING PROTEIN"/>
    <property type="match status" value="1"/>
</dbReference>
<sequence>MKKITFIMLVVIMVAAAVICGCTTPGGGEATPTPTPTETTAAPGGTQTLLIATTTSLQDTGLLDNLRPIFEEQYNADVKITAKGTGQSLELGRAGDVDVMMVHDRVREDEFVDEGYGANRRVFAYNYFTIVGPESDPAGIANMTPEEAFTTFREKGLAEPGSIVFVSRGDDSGTHGKEKAIWEAAGFNYTTDIQGSGEWYVEAGTGMGSTLVMTGEKQAYTLSDIGTYLAYKTETGLVPLVDQGDILLNIYSVMEISPEKYPDVNSTLAKEWINFLISPEIQEEIGNFGVEEYGQPLFNPSQGAWEVLGVERAETEEPVT</sequence>
<protein>
    <submittedName>
        <fullName evidence="2">Tungsten ABC transporter substrate-binding protein</fullName>
    </submittedName>
</protein>
<dbReference type="InterPro" id="IPR024370">
    <property type="entry name" value="PBP_domain"/>
</dbReference>
<dbReference type="PROSITE" id="PS51257">
    <property type="entry name" value="PROKAR_LIPOPROTEIN"/>
    <property type="match status" value="1"/>
</dbReference>
<reference evidence="2" key="2">
    <citation type="submission" date="2019-02" db="EMBL/GenBank/DDBJ databases">
        <authorList>
            <person name="Chen S.-C."/>
            <person name="Chien H.-H."/>
            <person name="Lai M.-C."/>
        </authorList>
    </citation>
    <scope>NUCLEOTIDE SEQUENCE</scope>
    <source>
        <strain evidence="2">N2F9704</strain>
    </source>
</reference>
<reference evidence="2" key="1">
    <citation type="journal article" date="2001" name="Int. J. Syst. Evol. Microbiol.">
        <title>Methanofollis aquaemaris sp. nov., a methanogen isolated from an aquaculture fish pond.</title>
        <authorList>
            <person name="Lai M.C."/>
            <person name="Chen S.C."/>
        </authorList>
    </citation>
    <scope>NUCLEOTIDE SEQUENCE</scope>
    <source>
        <strain evidence="2">N2F9704</strain>
    </source>
</reference>
<dbReference type="PANTHER" id="PTHR37945">
    <property type="entry name" value="EXTRACELLULAR TUNGSTATE BINDING PROTEIN"/>
    <property type="match status" value="1"/>
</dbReference>
<dbReference type="SUPFAM" id="SSF53850">
    <property type="entry name" value="Periplasmic binding protein-like II"/>
    <property type="match status" value="1"/>
</dbReference>
<feature type="domain" description="PBP" evidence="1">
    <location>
        <begin position="43"/>
        <end position="280"/>
    </location>
</feature>
<dbReference type="Proteomes" id="UP001042704">
    <property type="component" value="Chromosome"/>
</dbReference>
<proteinExistence type="predicted"/>
<evidence type="ECO:0000259" key="1">
    <source>
        <dbReference type="Pfam" id="PF12849"/>
    </source>
</evidence>